<evidence type="ECO:0000313" key="2">
    <source>
        <dbReference type="Proteomes" id="UP001642405"/>
    </source>
</evidence>
<accession>A0ABP0CTV1</accession>
<gene>
    <name evidence="1" type="ORF">SCUCBS95973_009030</name>
</gene>
<sequence length="319" mass="34453">MTSSLPSLSSLHIFTVALLAIVVAASTLSYASFRLTHECIPLDQSNPIAQVYPMNATGLLNATLAVLPIPLATARTIVPAKWPILVHVYEALFAALAVSFPAEHYPLFVQAGLDHDIQLAVYNMSIADFQRAGYEFPFVDLLGDNHTSFRWAPHQIITASNKAAIDGSRAYGTDVTPADVFDPPCDAYHKDGDSTLFKGSASAAQVSMTLSFQALSPSSAGLPLDLFRNMTNQPSFANGSVCDNQIRLFDSAYFFGEDDAVLLPRAVEGSVRSSNFAPLAGKQNFEGVYGWLISTPFTENNYLDCSSFQGYDGVDLPGY</sequence>
<protein>
    <submittedName>
        <fullName evidence="1">Uncharacterized protein</fullName>
    </submittedName>
</protein>
<comment type="caution">
    <text evidence="1">The sequence shown here is derived from an EMBL/GenBank/DDBJ whole genome shotgun (WGS) entry which is preliminary data.</text>
</comment>
<proteinExistence type="predicted"/>
<keyword evidence="2" id="KW-1185">Reference proteome</keyword>
<dbReference type="EMBL" id="CAWUHB010000088">
    <property type="protein sequence ID" value="CAK7234721.1"/>
    <property type="molecule type" value="Genomic_DNA"/>
</dbReference>
<dbReference type="Proteomes" id="UP001642405">
    <property type="component" value="Unassembled WGS sequence"/>
</dbReference>
<name>A0ABP0CTV1_9PEZI</name>
<organism evidence="1 2">
    <name type="scientific">Sporothrix curviconia</name>
    <dbReference type="NCBI Taxonomy" id="1260050"/>
    <lineage>
        <taxon>Eukaryota</taxon>
        <taxon>Fungi</taxon>
        <taxon>Dikarya</taxon>
        <taxon>Ascomycota</taxon>
        <taxon>Pezizomycotina</taxon>
        <taxon>Sordariomycetes</taxon>
        <taxon>Sordariomycetidae</taxon>
        <taxon>Ophiostomatales</taxon>
        <taxon>Ophiostomataceae</taxon>
        <taxon>Sporothrix</taxon>
    </lineage>
</organism>
<reference evidence="1 2" key="1">
    <citation type="submission" date="2024-01" db="EMBL/GenBank/DDBJ databases">
        <authorList>
            <person name="Allen C."/>
            <person name="Tagirdzhanova G."/>
        </authorList>
    </citation>
    <scope>NUCLEOTIDE SEQUENCE [LARGE SCALE GENOMIC DNA]</scope>
</reference>
<evidence type="ECO:0000313" key="1">
    <source>
        <dbReference type="EMBL" id="CAK7234721.1"/>
    </source>
</evidence>